<keyword evidence="10 17" id="KW-1133">Transmembrane helix</keyword>
<organism evidence="19 20">
    <name type="scientific">Dactylellina haptotyla (strain CBS 200.50)</name>
    <name type="common">Nematode-trapping fungus</name>
    <name type="synonym">Monacrosporium haptotylum</name>
    <dbReference type="NCBI Taxonomy" id="1284197"/>
    <lineage>
        <taxon>Eukaryota</taxon>
        <taxon>Fungi</taxon>
        <taxon>Dikarya</taxon>
        <taxon>Ascomycota</taxon>
        <taxon>Pezizomycotina</taxon>
        <taxon>Orbiliomycetes</taxon>
        <taxon>Orbiliales</taxon>
        <taxon>Orbiliaceae</taxon>
        <taxon>Dactylellina</taxon>
    </lineage>
</organism>
<protein>
    <recommendedName>
        <fullName evidence="14">Protein phosphatase 2C homolog 2</fullName>
        <ecNumber evidence="5">3.1.3.16</ecNumber>
    </recommendedName>
</protein>
<dbReference type="EMBL" id="AQGS01001056">
    <property type="protein sequence ID" value="EPS35724.1"/>
    <property type="molecule type" value="Genomic_DNA"/>
</dbReference>
<evidence type="ECO:0000256" key="17">
    <source>
        <dbReference type="SAM" id="Phobius"/>
    </source>
</evidence>
<feature type="compositionally biased region" description="Basic and acidic residues" evidence="16">
    <location>
        <begin position="890"/>
        <end position="905"/>
    </location>
</feature>
<dbReference type="PANTHER" id="PTHR13832">
    <property type="entry name" value="PROTEIN PHOSPHATASE 2C"/>
    <property type="match status" value="1"/>
</dbReference>
<evidence type="ECO:0000313" key="19">
    <source>
        <dbReference type="EMBL" id="EPS35724.1"/>
    </source>
</evidence>
<feature type="region of interest" description="Disordered" evidence="16">
    <location>
        <begin position="888"/>
        <end position="943"/>
    </location>
</feature>
<proteinExistence type="inferred from homology"/>
<keyword evidence="11 17" id="KW-0472">Membrane</keyword>
<feature type="compositionally biased region" description="Basic and acidic residues" evidence="16">
    <location>
        <begin position="1"/>
        <end position="11"/>
    </location>
</feature>
<evidence type="ECO:0000256" key="14">
    <source>
        <dbReference type="ARBA" id="ARBA00074087"/>
    </source>
</evidence>
<sequence>MTNSRQDEDQYLKSPPSPASSIESSSNIGVDDGRRNLLAATSRNTPELTGSQAKRSVRFEDENESAGSSGTENGNTGFSGSDDARWTYDEDFLNSSDDEDDFAHSGEGGTAPLLTNIAAPSVVIAGMDIDDLEDPSSRSGMKMAFMNMANSIIGAGIIGQPYAFKQAGLATGVILLVVLTILVDWTINLIVINSKLSGANSFQSTIAQWAFAFGGMIAFCIIIGDTIPHVLGAIFPALRDMPVLWLLTNRRAVIALCVIGISYPLSLYRDIAKVGDSEYLLYPFSKNLTESGEYSQPRQLAKASALALVSMLVIILTVITQGFFVAKELKGSLTGPLLTINSGVFQAIGVISFDHNSLLIYGSLRKPTLDRFARVTHYSTGISMVACMAMAFAGFLTFGDKTMGNVLNNFPSSNLIVNIARFCFGLNMLTTLPLEAFVCREVMLNYWYPGAPFDLRRHVIFTTSLFPPPQFFRIASSTLSFKYDPSRVAAMGQTLSEPVVEKISEHGEDDRLYFGLSTMQGWRISMEDAHAAVLDLQPDDKTENTTLENRVSFFGVYDGHGGDGVALFSGQNVHKIIAKQTDFSTGNYEKAMKDGFLASDRAILQDPKYNDEISGCTASTAIITNEKIFVANAGDSRTVLGVKGRAKPLSFDHKPQNEGEKARITAAGGFVDFGRVNGNLALSRAIGDFEFKKSADLPPEQQIVTSFPDVVIHDLSDDDEFMVIACDGIWDCQSSQAVVEFVRRGIVEKQELQKICENMMHTCLAPSSENGGVGCDNMTMVIVAFLRGKTKEDWYEMVAKRVADGDGPCAPPEYGKSLFIQAAQPKPHGVRPSVYDANFEEEEDGTIKTYHITTNAREGGRIIMLGDGTEVLTDSDDTDMFDYDEEEKDTEALDKDASTHIKNKADPTNSSDSDQVVDKSSSSKDAKTTGIDTSEPTLEEVSK</sequence>
<evidence type="ECO:0000256" key="13">
    <source>
        <dbReference type="ARBA" id="ARBA00048832"/>
    </source>
</evidence>
<evidence type="ECO:0000256" key="3">
    <source>
        <dbReference type="ARBA" id="ARBA00004370"/>
    </source>
</evidence>
<feature type="transmembrane region" description="Helical" evidence="17">
    <location>
        <begin position="204"/>
        <end position="224"/>
    </location>
</feature>
<comment type="cofactor">
    <cofactor evidence="1">
        <name>Mn(2+)</name>
        <dbReference type="ChEBI" id="CHEBI:29035"/>
    </cofactor>
</comment>
<dbReference type="SMART" id="SM00332">
    <property type="entry name" value="PP2Cc"/>
    <property type="match status" value="1"/>
</dbReference>
<dbReference type="Gene3D" id="3.60.40.10">
    <property type="entry name" value="PPM-type phosphatase domain"/>
    <property type="match status" value="1"/>
</dbReference>
<reference evidence="20" key="2">
    <citation type="submission" date="2013-04" db="EMBL/GenBank/DDBJ databases">
        <title>Genomic mechanisms accounting for the adaptation to parasitism in nematode-trapping fungi.</title>
        <authorList>
            <person name="Ahren D.G."/>
        </authorList>
    </citation>
    <scope>NUCLEOTIDE SEQUENCE [LARGE SCALE GENOMIC DNA]</scope>
    <source>
        <strain evidence="20">CBS 200.50</strain>
    </source>
</reference>
<evidence type="ECO:0000256" key="2">
    <source>
        <dbReference type="ARBA" id="ARBA00001946"/>
    </source>
</evidence>
<dbReference type="InterPro" id="IPR015655">
    <property type="entry name" value="PP2C"/>
</dbReference>
<feature type="domain" description="PPM-type phosphatase" evidence="18">
    <location>
        <begin position="513"/>
        <end position="785"/>
    </location>
</feature>
<dbReference type="SUPFAM" id="SSF81606">
    <property type="entry name" value="PP2C-like"/>
    <property type="match status" value="1"/>
</dbReference>
<dbReference type="STRING" id="1284197.S7ZZ58"/>
<feature type="transmembrane region" description="Helical" evidence="17">
    <location>
        <begin position="144"/>
        <end position="163"/>
    </location>
</feature>
<dbReference type="PROSITE" id="PS51746">
    <property type="entry name" value="PPM_2"/>
    <property type="match status" value="1"/>
</dbReference>
<dbReference type="InterPro" id="IPR036457">
    <property type="entry name" value="PPM-type-like_dom_sf"/>
</dbReference>
<dbReference type="PANTHER" id="PTHR13832:SF565">
    <property type="entry name" value="AT28366P-RELATED"/>
    <property type="match status" value="1"/>
</dbReference>
<dbReference type="OrthoDB" id="10264738at2759"/>
<comment type="catalytic activity">
    <reaction evidence="13">
        <text>O-phospho-L-threonyl-[protein] + H2O = L-threonyl-[protein] + phosphate</text>
        <dbReference type="Rhea" id="RHEA:47004"/>
        <dbReference type="Rhea" id="RHEA-COMP:11060"/>
        <dbReference type="Rhea" id="RHEA-COMP:11605"/>
        <dbReference type="ChEBI" id="CHEBI:15377"/>
        <dbReference type="ChEBI" id="CHEBI:30013"/>
        <dbReference type="ChEBI" id="CHEBI:43474"/>
        <dbReference type="ChEBI" id="CHEBI:61977"/>
        <dbReference type="EC" id="3.1.3.16"/>
    </reaction>
    <physiologicalReaction direction="left-to-right" evidence="13">
        <dbReference type="Rhea" id="RHEA:47005"/>
    </physiologicalReaction>
</comment>
<gene>
    <name evidence="19" type="ORF">H072_10877</name>
</gene>
<dbReference type="GO" id="GO:0046872">
    <property type="term" value="F:metal ion binding"/>
    <property type="evidence" value="ECO:0007669"/>
    <property type="project" value="UniProtKB-KW"/>
</dbReference>
<dbReference type="GO" id="GO:0004722">
    <property type="term" value="F:protein serine/threonine phosphatase activity"/>
    <property type="evidence" value="ECO:0007669"/>
    <property type="project" value="UniProtKB-EC"/>
</dbReference>
<name>S7ZZ58_DACHA</name>
<dbReference type="AlphaFoldDB" id="S7ZZ58"/>
<keyword evidence="12" id="KW-0464">Manganese</keyword>
<accession>S7ZZ58</accession>
<evidence type="ECO:0000256" key="7">
    <source>
        <dbReference type="ARBA" id="ARBA00022723"/>
    </source>
</evidence>
<keyword evidence="7" id="KW-0479">Metal-binding</keyword>
<feature type="transmembrane region" description="Helical" evidence="17">
    <location>
        <begin position="376"/>
        <end position="399"/>
    </location>
</feature>
<keyword evidence="20" id="KW-1185">Reference proteome</keyword>
<dbReference type="Proteomes" id="UP000015100">
    <property type="component" value="Unassembled WGS sequence"/>
</dbReference>
<evidence type="ECO:0000256" key="8">
    <source>
        <dbReference type="ARBA" id="ARBA00022801"/>
    </source>
</evidence>
<reference evidence="19 20" key="1">
    <citation type="journal article" date="2013" name="PLoS Genet.">
        <title>Genomic mechanisms accounting for the adaptation to parasitism in nematode-trapping fungi.</title>
        <authorList>
            <person name="Meerupati T."/>
            <person name="Andersson K.M."/>
            <person name="Friman E."/>
            <person name="Kumar D."/>
            <person name="Tunlid A."/>
            <person name="Ahren D."/>
        </authorList>
    </citation>
    <scope>NUCLEOTIDE SEQUENCE [LARGE SCALE GENOMIC DNA]</scope>
    <source>
        <strain evidence="19 20">CBS 200.50</strain>
    </source>
</reference>
<evidence type="ECO:0000256" key="16">
    <source>
        <dbReference type="SAM" id="MobiDB-lite"/>
    </source>
</evidence>
<feature type="transmembrane region" description="Helical" evidence="17">
    <location>
        <begin position="169"/>
        <end position="192"/>
    </location>
</feature>
<feature type="compositionally biased region" description="Polar residues" evidence="16">
    <location>
        <begin position="65"/>
        <end position="79"/>
    </location>
</feature>
<keyword evidence="9 15" id="KW-0904">Protein phosphatase</keyword>
<evidence type="ECO:0000256" key="11">
    <source>
        <dbReference type="ARBA" id="ARBA00023136"/>
    </source>
</evidence>
<dbReference type="Pfam" id="PF01490">
    <property type="entry name" value="Aa_trans"/>
    <property type="match status" value="2"/>
</dbReference>
<feature type="compositionally biased region" description="Low complexity" evidence="16">
    <location>
        <begin position="910"/>
        <end position="920"/>
    </location>
</feature>
<feature type="compositionally biased region" description="Polar residues" evidence="16">
    <location>
        <begin position="39"/>
        <end position="54"/>
    </location>
</feature>
<evidence type="ECO:0000256" key="4">
    <source>
        <dbReference type="ARBA" id="ARBA00006702"/>
    </source>
</evidence>
<comment type="similarity">
    <text evidence="4 15">Belongs to the PP2C family.</text>
</comment>
<comment type="caution">
    <text evidence="19">The sequence shown here is derived from an EMBL/GenBank/DDBJ whole genome shotgun (WGS) entry which is preliminary data.</text>
</comment>
<dbReference type="eggNOG" id="KOG1305">
    <property type="taxonomic scope" value="Eukaryota"/>
</dbReference>
<dbReference type="InterPro" id="IPR001932">
    <property type="entry name" value="PPM-type_phosphatase-like_dom"/>
</dbReference>
<dbReference type="FunFam" id="3.60.40.10:FF:000016">
    <property type="entry name" value="Protein phosphatase 2C"/>
    <property type="match status" value="1"/>
</dbReference>
<evidence type="ECO:0000256" key="15">
    <source>
        <dbReference type="RuleBase" id="RU003465"/>
    </source>
</evidence>
<evidence type="ECO:0000259" key="18">
    <source>
        <dbReference type="PROSITE" id="PS51746"/>
    </source>
</evidence>
<comment type="cofactor">
    <cofactor evidence="2">
        <name>Mg(2+)</name>
        <dbReference type="ChEBI" id="CHEBI:18420"/>
    </cofactor>
</comment>
<evidence type="ECO:0000256" key="5">
    <source>
        <dbReference type="ARBA" id="ARBA00013081"/>
    </source>
</evidence>
<dbReference type="eggNOG" id="KOG0698">
    <property type="taxonomic scope" value="Eukaryota"/>
</dbReference>
<evidence type="ECO:0000256" key="1">
    <source>
        <dbReference type="ARBA" id="ARBA00001936"/>
    </source>
</evidence>
<dbReference type="EC" id="3.1.3.16" evidence="5"/>
<evidence type="ECO:0000256" key="6">
    <source>
        <dbReference type="ARBA" id="ARBA00022692"/>
    </source>
</evidence>
<evidence type="ECO:0000256" key="9">
    <source>
        <dbReference type="ARBA" id="ARBA00022912"/>
    </source>
</evidence>
<dbReference type="CDD" id="cd00143">
    <property type="entry name" value="PP2Cc"/>
    <property type="match status" value="1"/>
</dbReference>
<evidence type="ECO:0000256" key="10">
    <source>
        <dbReference type="ARBA" id="ARBA00022989"/>
    </source>
</evidence>
<evidence type="ECO:0000256" key="12">
    <source>
        <dbReference type="ARBA" id="ARBA00023211"/>
    </source>
</evidence>
<dbReference type="GO" id="GO:0016020">
    <property type="term" value="C:membrane"/>
    <property type="evidence" value="ECO:0007669"/>
    <property type="project" value="UniProtKB-SubCell"/>
</dbReference>
<feature type="region of interest" description="Disordered" evidence="16">
    <location>
        <begin position="1"/>
        <end position="82"/>
    </location>
</feature>
<comment type="subcellular location">
    <subcellularLocation>
        <location evidence="3">Membrane</location>
    </subcellularLocation>
</comment>
<dbReference type="InterPro" id="IPR000222">
    <property type="entry name" value="PP2C_BS"/>
</dbReference>
<evidence type="ECO:0000313" key="20">
    <source>
        <dbReference type="Proteomes" id="UP000015100"/>
    </source>
</evidence>
<keyword evidence="6 17" id="KW-0812">Transmembrane</keyword>
<keyword evidence="8 15" id="KW-0378">Hydrolase</keyword>
<dbReference type="PROSITE" id="PS01032">
    <property type="entry name" value="PPM_1"/>
    <property type="match status" value="1"/>
</dbReference>
<dbReference type="Pfam" id="PF00481">
    <property type="entry name" value="PP2C"/>
    <property type="match status" value="1"/>
</dbReference>
<feature type="transmembrane region" description="Helical" evidence="17">
    <location>
        <begin position="305"/>
        <end position="324"/>
    </location>
</feature>
<dbReference type="InterPro" id="IPR013057">
    <property type="entry name" value="AA_transpt_TM"/>
</dbReference>
<dbReference type="HOGENOM" id="CLU_311457_0_0_1"/>
<feature type="transmembrane region" description="Helical" evidence="17">
    <location>
        <begin position="344"/>
        <end position="364"/>
    </location>
</feature>
<feature type="transmembrane region" description="Helical" evidence="17">
    <location>
        <begin position="244"/>
        <end position="263"/>
    </location>
</feature>